<dbReference type="SUPFAM" id="SSF53335">
    <property type="entry name" value="S-adenosyl-L-methionine-dependent methyltransferases"/>
    <property type="match status" value="1"/>
</dbReference>
<keyword evidence="3" id="KW-1185">Reference proteome</keyword>
<reference evidence="2 3" key="1">
    <citation type="submission" date="2015-09" db="EMBL/GenBank/DDBJ databases">
        <title>Host preference determinants of Valsa canker pathogens revealed by comparative genomics.</title>
        <authorList>
            <person name="Yin Z."/>
            <person name="Huang L."/>
        </authorList>
    </citation>
    <scope>NUCLEOTIDE SEQUENCE [LARGE SCALE GENOMIC DNA]</scope>
    <source>
        <strain evidence="2 3">YSFL</strain>
    </source>
</reference>
<feature type="region of interest" description="Disordered" evidence="1">
    <location>
        <begin position="46"/>
        <end position="68"/>
    </location>
</feature>
<dbReference type="InterPro" id="IPR029063">
    <property type="entry name" value="SAM-dependent_MTases_sf"/>
</dbReference>
<dbReference type="OrthoDB" id="2013972at2759"/>
<evidence type="ECO:0000256" key="1">
    <source>
        <dbReference type="SAM" id="MobiDB-lite"/>
    </source>
</evidence>
<protein>
    <submittedName>
        <fullName evidence="2">Uncharacterized protein</fullName>
    </submittedName>
</protein>
<feature type="region of interest" description="Disordered" evidence="1">
    <location>
        <begin position="1"/>
        <end position="28"/>
    </location>
</feature>
<evidence type="ECO:0000313" key="2">
    <source>
        <dbReference type="EMBL" id="ROV99802.1"/>
    </source>
</evidence>
<name>A0A423W8W8_CYTCH</name>
<organism evidence="2 3">
    <name type="scientific">Cytospora chrysosperma</name>
    <name type="common">Cytospora canker fungus</name>
    <name type="synonym">Sphaeria chrysosperma</name>
    <dbReference type="NCBI Taxonomy" id="252740"/>
    <lineage>
        <taxon>Eukaryota</taxon>
        <taxon>Fungi</taxon>
        <taxon>Dikarya</taxon>
        <taxon>Ascomycota</taxon>
        <taxon>Pezizomycotina</taxon>
        <taxon>Sordariomycetes</taxon>
        <taxon>Sordariomycetidae</taxon>
        <taxon>Diaporthales</taxon>
        <taxon>Cytosporaceae</taxon>
        <taxon>Cytospora</taxon>
    </lineage>
</organism>
<dbReference type="STRING" id="252740.A0A423W8W8"/>
<accession>A0A423W8W8</accession>
<feature type="compositionally biased region" description="Polar residues" evidence="1">
    <location>
        <begin position="46"/>
        <end position="62"/>
    </location>
</feature>
<dbReference type="EMBL" id="LJZO01000010">
    <property type="protein sequence ID" value="ROV99802.1"/>
    <property type="molecule type" value="Genomic_DNA"/>
</dbReference>
<comment type="caution">
    <text evidence="2">The sequence shown here is derived from an EMBL/GenBank/DDBJ whole genome shotgun (WGS) entry which is preliminary data.</text>
</comment>
<dbReference type="Proteomes" id="UP000284375">
    <property type="component" value="Unassembled WGS sequence"/>
</dbReference>
<gene>
    <name evidence="2" type="ORF">VSDG_03010</name>
</gene>
<evidence type="ECO:0000313" key="3">
    <source>
        <dbReference type="Proteomes" id="UP000284375"/>
    </source>
</evidence>
<dbReference type="AlphaFoldDB" id="A0A423W8W8"/>
<proteinExistence type="predicted"/>
<sequence>MEGYNLQGLPVENHGAPLNTGDDPSANEIKTEVATPGAQELYGQNNNTAQHGEGATQWTSGRAGSVGPAPQDLHKLHERSALSGTDILAQIVLHIATGTGIWAILFAKEHRRQDLLTGDASVGVAYKVQFFKKDSEHAHWDYPDPLDYIQLRCIMGCFDDHRMVIRKSVENLDPGVWMKLSAQSSLFTAQMALYKIRILNGCSRSWNG</sequence>